<organism evidence="1 2">
    <name type="scientific">Kiloniella antarctica</name>
    <dbReference type="NCBI Taxonomy" id="1550907"/>
    <lineage>
        <taxon>Bacteria</taxon>
        <taxon>Pseudomonadati</taxon>
        <taxon>Pseudomonadota</taxon>
        <taxon>Alphaproteobacteria</taxon>
        <taxon>Rhodospirillales</taxon>
        <taxon>Kiloniellaceae</taxon>
        <taxon>Kiloniella</taxon>
    </lineage>
</organism>
<comment type="caution">
    <text evidence="1">The sequence shown here is derived from an EMBL/GenBank/DDBJ whole genome shotgun (WGS) entry which is preliminary data.</text>
</comment>
<reference evidence="2" key="1">
    <citation type="journal article" date="2019" name="Int. J. Syst. Evol. Microbiol.">
        <title>The Global Catalogue of Microorganisms (GCM) 10K type strain sequencing project: providing services to taxonomists for standard genome sequencing and annotation.</title>
        <authorList>
            <consortium name="The Broad Institute Genomics Platform"/>
            <consortium name="The Broad Institute Genome Sequencing Center for Infectious Disease"/>
            <person name="Wu L."/>
            <person name="Ma J."/>
        </authorList>
    </citation>
    <scope>NUCLEOTIDE SEQUENCE [LARGE SCALE GENOMIC DNA]</scope>
    <source>
        <strain evidence="2">CGMCC 4.7192</strain>
    </source>
</reference>
<dbReference type="RefSeq" id="WP_380248097.1">
    <property type="nucleotide sequence ID" value="NZ_JBHUII010000001.1"/>
</dbReference>
<proteinExistence type="predicted"/>
<evidence type="ECO:0000313" key="1">
    <source>
        <dbReference type="EMBL" id="MFD2204475.1"/>
    </source>
</evidence>
<dbReference type="EMBL" id="JBHUII010000001">
    <property type="protein sequence ID" value="MFD2204475.1"/>
    <property type="molecule type" value="Genomic_DNA"/>
</dbReference>
<dbReference type="Proteomes" id="UP001597294">
    <property type="component" value="Unassembled WGS sequence"/>
</dbReference>
<sequence>MPYLQPIKTDDEKLIVVPFVMEHEQRMHKDGINQPTDEVKQRINQKDCKGIQGGCYFGFLQGADKLCAGITKYRGEEGFPKKFITDYKVPKATFVKTHKWKGAK</sequence>
<accession>A0ABW5BHV5</accession>
<evidence type="ECO:0000313" key="2">
    <source>
        <dbReference type="Proteomes" id="UP001597294"/>
    </source>
</evidence>
<name>A0ABW5BHV5_9PROT</name>
<gene>
    <name evidence="1" type="ORF">ACFSKO_02575</name>
</gene>
<protein>
    <submittedName>
        <fullName evidence="1">Uncharacterized protein</fullName>
    </submittedName>
</protein>
<keyword evidence="2" id="KW-1185">Reference proteome</keyword>